<dbReference type="Proteomes" id="UP000199452">
    <property type="component" value="Unassembled WGS sequence"/>
</dbReference>
<gene>
    <name evidence="2" type="ORF">SAMN05216323_104411</name>
</gene>
<protein>
    <submittedName>
        <fullName evidence="2">Uncharacterized protein</fullName>
    </submittedName>
</protein>
<dbReference type="AlphaFoldDB" id="A0A1G6NKK8"/>
<organism evidence="2 3">
    <name type="scientific">Williamwhitmania taraxaci</name>
    <dbReference type="NCBI Taxonomy" id="1640674"/>
    <lineage>
        <taxon>Bacteria</taxon>
        <taxon>Pseudomonadati</taxon>
        <taxon>Bacteroidota</taxon>
        <taxon>Bacteroidia</taxon>
        <taxon>Bacteroidales</taxon>
        <taxon>Williamwhitmaniaceae</taxon>
        <taxon>Williamwhitmania</taxon>
    </lineage>
</organism>
<reference evidence="2 3" key="1">
    <citation type="submission" date="2016-09" db="EMBL/GenBank/DDBJ databases">
        <authorList>
            <person name="Capua I."/>
            <person name="De Benedictis P."/>
            <person name="Joannis T."/>
            <person name="Lombin L.H."/>
            <person name="Cattoli G."/>
        </authorList>
    </citation>
    <scope>NUCLEOTIDE SEQUENCE [LARGE SCALE GENOMIC DNA]</scope>
    <source>
        <strain evidence="2 3">A7P-90m</strain>
    </source>
</reference>
<name>A0A1G6NKK8_9BACT</name>
<keyword evidence="1" id="KW-0812">Transmembrane</keyword>
<evidence type="ECO:0000256" key="1">
    <source>
        <dbReference type="SAM" id="Phobius"/>
    </source>
</evidence>
<feature type="transmembrane region" description="Helical" evidence="1">
    <location>
        <begin position="89"/>
        <end position="107"/>
    </location>
</feature>
<feature type="transmembrane region" description="Helical" evidence="1">
    <location>
        <begin position="119"/>
        <end position="139"/>
    </location>
</feature>
<dbReference type="EMBL" id="FMYP01000044">
    <property type="protein sequence ID" value="SDC68532.1"/>
    <property type="molecule type" value="Genomic_DNA"/>
</dbReference>
<evidence type="ECO:0000313" key="3">
    <source>
        <dbReference type="Proteomes" id="UP000199452"/>
    </source>
</evidence>
<dbReference type="OrthoDB" id="9870829at2"/>
<evidence type="ECO:0000313" key="2">
    <source>
        <dbReference type="EMBL" id="SDC68532.1"/>
    </source>
</evidence>
<accession>A0A1G6NKK8</accession>
<keyword evidence="3" id="KW-1185">Reference proteome</keyword>
<dbReference type="STRING" id="1640674.SAMN05216323_104411"/>
<keyword evidence="1" id="KW-0472">Membrane</keyword>
<dbReference type="RefSeq" id="WP_125869851.1">
    <property type="nucleotide sequence ID" value="NZ_FMYP01000044.1"/>
</dbReference>
<proteinExistence type="predicted"/>
<keyword evidence="1" id="KW-1133">Transmembrane helix</keyword>
<sequence>MGYLLFRISAITCLCCKMFWQAKTLRPASRSHQEQGYACSRACIGIETMKQPIMADNNNPPLSEVPIETYEARKRIVMEITAKFKPERFVYLVISILAFLLIVYLAFDLYRQQKITIDQLALFIGPTGFLAYAVSRILYMWSKSMQIIFTGKF</sequence>